<dbReference type="GO" id="GO:0012505">
    <property type="term" value="C:endomembrane system"/>
    <property type="evidence" value="ECO:0007669"/>
    <property type="project" value="UniProtKB-SubCell"/>
</dbReference>
<accession>A0A1G7I8Y0</accession>
<comment type="subcellular location">
    <subcellularLocation>
        <location evidence="1">Endomembrane system</location>
        <topology evidence="1">Multi-pass membrane protein</topology>
    </subcellularLocation>
</comment>
<dbReference type="GO" id="GO:0008168">
    <property type="term" value="F:methyltransferase activity"/>
    <property type="evidence" value="ECO:0007669"/>
    <property type="project" value="UniProtKB-KW"/>
</dbReference>
<dbReference type="EMBL" id="FNBL01000002">
    <property type="protein sequence ID" value="SDF09043.1"/>
    <property type="molecule type" value="Genomic_DNA"/>
</dbReference>
<evidence type="ECO:0000256" key="5">
    <source>
        <dbReference type="SAM" id="Phobius"/>
    </source>
</evidence>
<feature type="transmembrane region" description="Helical" evidence="5">
    <location>
        <begin position="90"/>
        <end position="116"/>
    </location>
</feature>
<evidence type="ECO:0000256" key="2">
    <source>
        <dbReference type="ARBA" id="ARBA00022692"/>
    </source>
</evidence>
<dbReference type="OrthoDB" id="9811969at2"/>
<organism evidence="6 7">
    <name type="scientific">Celeribacter baekdonensis</name>
    <dbReference type="NCBI Taxonomy" id="875171"/>
    <lineage>
        <taxon>Bacteria</taxon>
        <taxon>Pseudomonadati</taxon>
        <taxon>Pseudomonadota</taxon>
        <taxon>Alphaproteobacteria</taxon>
        <taxon>Rhodobacterales</taxon>
        <taxon>Roseobacteraceae</taxon>
        <taxon>Celeribacter</taxon>
    </lineage>
</organism>
<dbReference type="AlphaFoldDB" id="A0A1G7I8Y0"/>
<evidence type="ECO:0000313" key="7">
    <source>
        <dbReference type="Proteomes" id="UP000182284"/>
    </source>
</evidence>
<reference evidence="6 7" key="1">
    <citation type="submission" date="2016-10" db="EMBL/GenBank/DDBJ databases">
        <authorList>
            <person name="de Groot N.N."/>
        </authorList>
    </citation>
    <scope>NUCLEOTIDE SEQUENCE [LARGE SCALE GENOMIC DNA]</scope>
    <source>
        <strain evidence="6 7">DSM 27375</strain>
    </source>
</reference>
<evidence type="ECO:0000256" key="1">
    <source>
        <dbReference type="ARBA" id="ARBA00004127"/>
    </source>
</evidence>
<dbReference type="PANTHER" id="PTHR43847">
    <property type="entry name" value="BLL3993 PROTEIN"/>
    <property type="match status" value="1"/>
</dbReference>
<dbReference type="InterPro" id="IPR052527">
    <property type="entry name" value="Metal_cation-efflux_comp"/>
</dbReference>
<proteinExistence type="predicted"/>
<dbReference type="Gene3D" id="1.20.120.1630">
    <property type="match status" value="1"/>
</dbReference>
<protein>
    <submittedName>
        <fullName evidence="6">Phospholipid methyltransferase</fullName>
    </submittedName>
</protein>
<keyword evidence="4 5" id="KW-0472">Membrane</keyword>
<evidence type="ECO:0000313" key="6">
    <source>
        <dbReference type="EMBL" id="SDF09043.1"/>
    </source>
</evidence>
<keyword evidence="6" id="KW-0489">Methyltransferase</keyword>
<sequence>MKYLDYPPVWLLAFMCAAYALAGVGLGFTVPPLVALVGWILIALGVGLMGVAAFTMWRHKTTVIPHKQPSAIVTNGVYALSRNPIYLGDVFTLAGFALLCGSSMGIVLVPAFMAVIQKRFIIEEEQKLRAGFPQDFSAWAKKTRRWV</sequence>
<dbReference type="Pfam" id="PF04191">
    <property type="entry name" value="PEMT"/>
    <property type="match status" value="1"/>
</dbReference>
<dbReference type="Proteomes" id="UP000182284">
    <property type="component" value="Unassembled WGS sequence"/>
</dbReference>
<keyword evidence="3 5" id="KW-1133">Transmembrane helix</keyword>
<keyword evidence="2 5" id="KW-0812">Transmembrane</keyword>
<gene>
    <name evidence="6" type="ORF">SAMN04488117_102233</name>
</gene>
<name>A0A1G7I8Y0_9RHOB</name>
<evidence type="ECO:0000256" key="3">
    <source>
        <dbReference type="ARBA" id="ARBA00022989"/>
    </source>
</evidence>
<dbReference type="InterPro" id="IPR007318">
    <property type="entry name" value="Phopholipid_MeTrfase"/>
</dbReference>
<feature type="transmembrane region" description="Helical" evidence="5">
    <location>
        <begin position="9"/>
        <end position="30"/>
    </location>
</feature>
<feature type="transmembrane region" description="Helical" evidence="5">
    <location>
        <begin position="36"/>
        <end position="57"/>
    </location>
</feature>
<dbReference type="GO" id="GO:0032259">
    <property type="term" value="P:methylation"/>
    <property type="evidence" value="ECO:0007669"/>
    <property type="project" value="UniProtKB-KW"/>
</dbReference>
<keyword evidence="6" id="KW-0808">Transferase</keyword>
<evidence type="ECO:0000256" key="4">
    <source>
        <dbReference type="ARBA" id="ARBA00023136"/>
    </source>
</evidence>
<dbReference type="RefSeq" id="WP_074641960.1">
    <property type="nucleotide sequence ID" value="NZ_FNBL01000002.1"/>
</dbReference>
<dbReference type="PANTHER" id="PTHR43847:SF1">
    <property type="entry name" value="BLL3993 PROTEIN"/>
    <property type="match status" value="1"/>
</dbReference>